<proteinExistence type="predicted"/>
<sequence length="97" mass="10583">MKSLYKSIVLALPTGTIGINIEAMTAVKGIVVKQLNKDRAHEQCLKLADPKATAARSVDDDRDLYVLTCGEVYAWCSGLIVIRSGRSMCRDTPEIEG</sequence>
<evidence type="ECO:0000313" key="2">
    <source>
        <dbReference type="Proteomes" id="UP000735302"/>
    </source>
</evidence>
<accession>A0AAV4A949</accession>
<comment type="caution">
    <text evidence="1">The sequence shown here is derived from an EMBL/GenBank/DDBJ whole genome shotgun (WGS) entry which is preliminary data.</text>
</comment>
<dbReference type="AlphaFoldDB" id="A0AAV4A949"/>
<name>A0AAV4A949_9GAST</name>
<protein>
    <submittedName>
        <fullName evidence="1">Uncharacterized protein</fullName>
    </submittedName>
</protein>
<dbReference type="Proteomes" id="UP000735302">
    <property type="component" value="Unassembled WGS sequence"/>
</dbReference>
<gene>
    <name evidence="1" type="ORF">PoB_002998700</name>
</gene>
<evidence type="ECO:0000313" key="1">
    <source>
        <dbReference type="EMBL" id="GFO03482.1"/>
    </source>
</evidence>
<keyword evidence="2" id="KW-1185">Reference proteome</keyword>
<organism evidence="1 2">
    <name type="scientific">Plakobranchus ocellatus</name>
    <dbReference type="NCBI Taxonomy" id="259542"/>
    <lineage>
        <taxon>Eukaryota</taxon>
        <taxon>Metazoa</taxon>
        <taxon>Spiralia</taxon>
        <taxon>Lophotrochozoa</taxon>
        <taxon>Mollusca</taxon>
        <taxon>Gastropoda</taxon>
        <taxon>Heterobranchia</taxon>
        <taxon>Euthyneura</taxon>
        <taxon>Panpulmonata</taxon>
        <taxon>Sacoglossa</taxon>
        <taxon>Placobranchoidea</taxon>
        <taxon>Plakobranchidae</taxon>
        <taxon>Plakobranchus</taxon>
    </lineage>
</organism>
<dbReference type="EMBL" id="BLXT01003727">
    <property type="protein sequence ID" value="GFO03482.1"/>
    <property type="molecule type" value="Genomic_DNA"/>
</dbReference>
<reference evidence="1 2" key="1">
    <citation type="journal article" date="2021" name="Elife">
        <title>Chloroplast acquisition without the gene transfer in kleptoplastic sea slugs, Plakobranchus ocellatus.</title>
        <authorList>
            <person name="Maeda T."/>
            <person name="Takahashi S."/>
            <person name="Yoshida T."/>
            <person name="Shimamura S."/>
            <person name="Takaki Y."/>
            <person name="Nagai Y."/>
            <person name="Toyoda A."/>
            <person name="Suzuki Y."/>
            <person name="Arimoto A."/>
            <person name="Ishii H."/>
            <person name="Satoh N."/>
            <person name="Nishiyama T."/>
            <person name="Hasebe M."/>
            <person name="Maruyama T."/>
            <person name="Minagawa J."/>
            <person name="Obokata J."/>
            <person name="Shigenobu S."/>
        </authorList>
    </citation>
    <scope>NUCLEOTIDE SEQUENCE [LARGE SCALE GENOMIC DNA]</scope>
</reference>